<gene>
    <name evidence="1" type="ORF">C6P40_004626</name>
</gene>
<organism evidence="1 2">
    <name type="scientific">Pichia californica</name>
    <dbReference type="NCBI Taxonomy" id="460514"/>
    <lineage>
        <taxon>Eukaryota</taxon>
        <taxon>Fungi</taxon>
        <taxon>Dikarya</taxon>
        <taxon>Ascomycota</taxon>
        <taxon>Saccharomycotina</taxon>
        <taxon>Pichiomycetes</taxon>
        <taxon>Pichiales</taxon>
        <taxon>Pichiaceae</taxon>
        <taxon>Pichia</taxon>
    </lineage>
</organism>
<sequence>MNKISNQNSNIILIDSLTENKINNVNVNDTVHRNIYEFLASSYSVNFFKKINYMIMPMYDYNLHGPIYVTDIDMFYYHHKHVVCAGLIEAVPIPKIVLSSDTASWIETVDSFDIDSMFTRDVEEHKYDAYDLAWLFAPAKITIDENSWIETVDSFDIDSMFVRDVEEHKYDAYDSAWLFEPYVEAIEEAEEENYEDCDLSWLFPTDVEEVIEVKKIDDYKDCDLSWLFDCEVEEVSDYEDCNLSWLFPIEVEEIENVGEIDEYDISWLFNIDVIDENDLIYYENYCLSWLFKRVIYINLHLKKEEVVYEWFYPTEVKETYDEYDLSWLFPPEEENVIKISEKYEDTSYLLWEIPSDEDSDKNLEDSIFDNNITGNSTDNNETETEEDIAEIKGEEVKVNFLILGVLDSKSNVVDFDVNVEEEEDEDCEAIFQIYNFLTETTNSLKWLSLL</sequence>
<comment type="caution">
    <text evidence="1">The sequence shown here is derived from an EMBL/GenBank/DDBJ whole genome shotgun (WGS) entry which is preliminary data.</text>
</comment>
<evidence type="ECO:0000313" key="1">
    <source>
        <dbReference type="EMBL" id="KAG0689681.1"/>
    </source>
</evidence>
<protein>
    <submittedName>
        <fullName evidence="1">Uncharacterized protein</fullName>
    </submittedName>
</protein>
<name>A0A9P6WMJ8_9ASCO</name>
<evidence type="ECO:0000313" key="2">
    <source>
        <dbReference type="Proteomes" id="UP000697127"/>
    </source>
</evidence>
<proteinExistence type="predicted"/>
<reference evidence="1" key="1">
    <citation type="submission" date="2020-11" db="EMBL/GenBank/DDBJ databases">
        <title>Kefir isolates.</title>
        <authorList>
            <person name="Marcisauskas S."/>
            <person name="Kim Y."/>
            <person name="Blasche S."/>
        </authorList>
    </citation>
    <scope>NUCLEOTIDE SEQUENCE</scope>
    <source>
        <strain evidence="1">Olga-1</strain>
    </source>
</reference>
<dbReference type="Proteomes" id="UP000697127">
    <property type="component" value="Unassembled WGS sequence"/>
</dbReference>
<keyword evidence="2" id="KW-1185">Reference proteome</keyword>
<dbReference type="AlphaFoldDB" id="A0A9P6WMJ8"/>
<accession>A0A9P6WMJ8</accession>
<dbReference type="EMBL" id="PUHW01000066">
    <property type="protein sequence ID" value="KAG0689681.1"/>
    <property type="molecule type" value="Genomic_DNA"/>
</dbReference>